<dbReference type="Pfam" id="PF25984">
    <property type="entry name" value="BSH_YknX"/>
    <property type="match status" value="1"/>
</dbReference>
<gene>
    <name evidence="4" type="ORF">SAMN05421807_11755</name>
</gene>
<evidence type="ECO:0000256" key="2">
    <source>
        <dbReference type="SAM" id="MobiDB-lite"/>
    </source>
</evidence>
<keyword evidence="1" id="KW-0175">Coiled coil</keyword>
<name>A0A1M5WP17_9BACI</name>
<dbReference type="PANTHER" id="PTHR30469">
    <property type="entry name" value="MULTIDRUG RESISTANCE PROTEIN MDTA"/>
    <property type="match status" value="1"/>
</dbReference>
<feature type="region of interest" description="Disordered" evidence="2">
    <location>
        <begin position="297"/>
        <end position="317"/>
    </location>
</feature>
<protein>
    <submittedName>
        <fullName evidence="4">HlyD family secretion protein</fullName>
    </submittedName>
</protein>
<organism evidence="4 5">
    <name type="scientific">Virgibacillus chiguensis</name>
    <dbReference type="NCBI Taxonomy" id="411959"/>
    <lineage>
        <taxon>Bacteria</taxon>
        <taxon>Bacillati</taxon>
        <taxon>Bacillota</taxon>
        <taxon>Bacilli</taxon>
        <taxon>Bacillales</taxon>
        <taxon>Bacillaceae</taxon>
        <taxon>Virgibacillus</taxon>
    </lineage>
</organism>
<dbReference type="GO" id="GO:1990281">
    <property type="term" value="C:efflux pump complex"/>
    <property type="evidence" value="ECO:0007669"/>
    <property type="project" value="TreeGrafter"/>
</dbReference>
<feature type="domain" description="YknX-like barrel-sandwich hybrid" evidence="3">
    <location>
        <begin position="67"/>
        <end position="220"/>
    </location>
</feature>
<dbReference type="InterPro" id="IPR058639">
    <property type="entry name" value="BSH_YknX-like"/>
</dbReference>
<evidence type="ECO:0000259" key="3">
    <source>
        <dbReference type="Pfam" id="PF25984"/>
    </source>
</evidence>
<evidence type="ECO:0000256" key="1">
    <source>
        <dbReference type="SAM" id="Coils"/>
    </source>
</evidence>
<feature type="compositionally biased region" description="Acidic residues" evidence="2">
    <location>
        <begin position="297"/>
        <end position="307"/>
    </location>
</feature>
<dbReference type="Gene3D" id="2.40.420.20">
    <property type="match status" value="1"/>
</dbReference>
<dbReference type="Proteomes" id="UP000184079">
    <property type="component" value="Unassembled WGS sequence"/>
</dbReference>
<feature type="coiled-coil region" evidence="1">
    <location>
        <begin position="98"/>
        <end position="132"/>
    </location>
</feature>
<dbReference type="EMBL" id="FQXD01000017">
    <property type="protein sequence ID" value="SHH88904.1"/>
    <property type="molecule type" value="Genomic_DNA"/>
</dbReference>
<evidence type="ECO:0000313" key="4">
    <source>
        <dbReference type="EMBL" id="SHH88904.1"/>
    </source>
</evidence>
<proteinExistence type="predicted"/>
<accession>A0A1M5WP17</accession>
<dbReference type="AlphaFoldDB" id="A0A1M5WP17"/>
<dbReference type="Gene3D" id="2.40.50.100">
    <property type="match status" value="1"/>
</dbReference>
<reference evidence="5" key="1">
    <citation type="submission" date="2016-11" db="EMBL/GenBank/DDBJ databases">
        <authorList>
            <person name="Varghese N."/>
            <person name="Submissions S."/>
        </authorList>
    </citation>
    <scope>NUCLEOTIDE SEQUENCE [LARGE SCALE GENOMIC DNA]</scope>
    <source>
        <strain evidence="5">CGMCC 1.6496</strain>
    </source>
</reference>
<dbReference type="PANTHER" id="PTHR30469:SF15">
    <property type="entry name" value="HLYD FAMILY OF SECRETION PROTEINS"/>
    <property type="match status" value="1"/>
</dbReference>
<dbReference type="OrthoDB" id="2446145at2"/>
<evidence type="ECO:0000313" key="5">
    <source>
        <dbReference type="Proteomes" id="UP000184079"/>
    </source>
</evidence>
<keyword evidence="5" id="KW-1185">Reference proteome</keyword>
<sequence>MSTLRRRLQLIGATLFIGVNVLLVYTDDEEKVDRIAYVSEWTDASQANLEKKLHTTGVLTSAEEKPVYFDSSTGSFEAFKVNEGDVVKAGDALFTYKVDHYQTALAKLLEEKVQLEEEVAAIEKAISQMSSLQIPDMDTESAGLEWTEEELTITIPQDPVQAKLMKQQFLLEKETEVAEKQITLKSLDSQITELQETGDTITVDSPYEGIITQLSKQLTDPIITISSTQLHVEGELTESERVDVKKDLSANLEVTELKESLTGTVAKVGEMPKEKATATTSSLYPIIIKLNEFNEEQGEAVENDDEREGGQSEGNPSLHRHIEQNLLAGYHVDIDIITETSEGATVLKEDAIIQQHVWKMTELGTLLRQKISIGLKEDSRVEITSDLQVGDKVALQPGKPFRSNASFITPLKWEAGLKPTVSPKGTNWLEFFISGIINR</sequence>
<dbReference type="Gene3D" id="1.10.287.470">
    <property type="entry name" value="Helix hairpin bin"/>
    <property type="match status" value="1"/>
</dbReference>
<dbReference type="RefSeq" id="WP_073012061.1">
    <property type="nucleotide sequence ID" value="NZ_FQXD01000017.1"/>
</dbReference>
<dbReference type="GO" id="GO:0015562">
    <property type="term" value="F:efflux transmembrane transporter activity"/>
    <property type="evidence" value="ECO:0007669"/>
    <property type="project" value="TreeGrafter"/>
</dbReference>